<gene>
    <name evidence="2" type="ORF">NYPRO_LOCUS25382</name>
</gene>
<evidence type="ECO:0000313" key="2">
    <source>
        <dbReference type="EMBL" id="CAD7692587.1"/>
    </source>
</evidence>
<evidence type="ECO:0000256" key="1">
    <source>
        <dbReference type="SAM" id="MobiDB-lite"/>
    </source>
</evidence>
<accession>A0A811ZTU3</accession>
<dbReference type="AlphaFoldDB" id="A0A811ZTU3"/>
<feature type="region of interest" description="Disordered" evidence="1">
    <location>
        <begin position="308"/>
        <end position="335"/>
    </location>
</feature>
<protein>
    <submittedName>
        <fullName evidence="2">(raccoon dog) hypothetical protein</fullName>
    </submittedName>
</protein>
<evidence type="ECO:0000313" key="3">
    <source>
        <dbReference type="Proteomes" id="UP000645828"/>
    </source>
</evidence>
<comment type="caution">
    <text evidence="2">The sequence shown here is derived from an EMBL/GenBank/DDBJ whole genome shotgun (WGS) entry which is preliminary data.</text>
</comment>
<proteinExistence type="predicted"/>
<reference evidence="2" key="1">
    <citation type="submission" date="2020-12" db="EMBL/GenBank/DDBJ databases">
        <authorList>
            <consortium name="Molecular Ecology Group"/>
        </authorList>
    </citation>
    <scope>NUCLEOTIDE SEQUENCE</scope>
    <source>
        <strain evidence="2">TBG_1078</strain>
    </source>
</reference>
<name>A0A811ZTU3_NYCPR</name>
<feature type="region of interest" description="Disordered" evidence="1">
    <location>
        <begin position="1"/>
        <end position="84"/>
    </location>
</feature>
<dbReference type="Proteomes" id="UP000645828">
    <property type="component" value="Unassembled WGS sequence"/>
</dbReference>
<sequence length="374" mass="39259">MEARPQGSLVKARASRSQGLSARDWGVPVPSSLKPRGLESPAPPSSDPGVQTPSPSFLRPRGPDPQPLLPQIQGPPALPPPKHQLPVFPKVSRMGCCFSPLLLPGPPLSLLPSPSFLYLDPMTFYFHISPSLGPPLWAGIRLLLAQAVKSCPPLSRSAAAGLARDQASLPPSETLSEAPGRWAAVTPRLSPWVWGQIAGSSALCKVTRGLALSCLSLGSRLGSGPEDLSAALCQHLAWPHPSCQPRGTLPSPSAQTPNCNPPHSLTPHPVQATLGLLPLALLYPTPQPALSLSSRDLTLPVLCSELSEAATSPRERGQGPQIVSQGPQDGLNMQPGHHPCVSRAASWACVLAVTNMCSTLSPLFLRNPLGGSQD</sequence>
<organism evidence="2 3">
    <name type="scientific">Nyctereutes procyonoides</name>
    <name type="common">Raccoon dog</name>
    <name type="synonym">Canis procyonoides</name>
    <dbReference type="NCBI Taxonomy" id="34880"/>
    <lineage>
        <taxon>Eukaryota</taxon>
        <taxon>Metazoa</taxon>
        <taxon>Chordata</taxon>
        <taxon>Craniata</taxon>
        <taxon>Vertebrata</taxon>
        <taxon>Euteleostomi</taxon>
        <taxon>Mammalia</taxon>
        <taxon>Eutheria</taxon>
        <taxon>Laurasiatheria</taxon>
        <taxon>Carnivora</taxon>
        <taxon>Caniformia</taxon>
        <taxon>Canidae</taxon>
        <taxon>Nyctereutes</taxon>
    </lineage>
</organism>
<feature type="compositionally biased region" description="Polar residues" evidence="1">
    <location>
        <begin position="250"/>
        <end position="263"/>
    </location>
</feature>
<keyword evidence="3" id="KW-1185">Reference proteome</keyword>
<dbReference type="EMBL" id="CAJHUB010000775">
    <property type="protein sequence ID" value="CAD7692587.1"/>
    <property type="molecule type" value="Genomic_DNA"/>
</dbReference>
<feature type="region of interest" description="Disordered" evidence="1">
    <location>
        <begin position="244"/>
        <end position="264"/>
    </location>
</feature>